<evidence type="ECO:0000313" key="2">
    <source>
        <dbReference type="EMBL" id="KAL0258537.1"/>
    </source>
</evidence>
<keyword evidence="1" id="KW-0175">Coiled coil</keyword>
<evidence type="ECO:0000256" key="1">
    <source>
        <dbReference type="SAM" id="Coils"/>
    </source>
</evidence>
<proteinExistence type="predicted"/>
<dbReference type="GeneID" id="92010118"/>
<keyword evidence="3" id="KW-1185">Reference proteome</keyword>
<accession>A0ABR3CD12</accession>
<dbReference type="Proteomes" id="UP001430584">
    <property type="component" value="Unassembled WGS sequence"/>
</dbReference>
<organism evidence="2 3">
    <name type="scientific">Diplodia seriata</name>
    <dbReference type="NCBI Taxonomy" id="420778"/>
    <lineage>
        <taxon>Eukaryota</taxon>
        <taxon>Fungi</taxon>
        <taxon>Dikarya</taxon>
        <taxon>Ascomycota</taxon>
        <taxon>Pezizomycotina</taxon>
        <taxon>Dothideomycetes</taxon>
        <taxon>Dothideomycetes incertae sedis</taxon>
        <taxon>Botryosphaeriales</taxon>
        <taxon>Botryosphaeriaceae</taxon>
        <taxon>Diplodia</taxon>
    </lineage>
</organism>
<reference evidence="2 3" key="1">
    <citation type="submission" date="2024-02" db="EMBL/GenBank/DDBJ databases">
        <title>De novo assembly and annotation of 12 fungi associated with fruit tree decline syndrome in Ontario, Canada.</title>
        <authorList>
            <person name="Sulman M."/>
            <person name="Ellouze W."/>
            <person name="Ilyukhin E."/>
        </authorList>
    </citation>
    <scope>NUCLEOTIDE SEQUENCE [LARGE SCALE GENOMIC DNA]</scope>
    <source>
        <strain evidence="2 3">FDS-637</strain>
    </source>
</reference>
<name>A0ABR3CD12_9PEZI</name>
<dbReference type="RefSeq" id="XP_066631566.1">
    <property type="nucleotide sequence ID" value="XM_066777471.1"/>
</dbReference>
<dbReference type="EMBL" id="JAJVCZ030000006">
    <property type="protein sequence ID" value="KAL0258537.1"/>
    <property type="molecule type" value="Genomic_DNA"/>
</dbReference>
<protein>
    <submittedName>
        <fullName evidence="2">Uncharacterized protein</fullName>
    </submittedName>
</protein>
<comment type="caution">
    <text evidence="2">The sequence shown here is derived from an EMBL/GenBank/DDBJ whole genome shotgun (WGS) entry which is preliminary data.</text>
</comment>
<evidence type="ECO:0000313" key="3">
    <source>
        <dbReference type="Proteomes" id="UP001430584"/>
    </source>
</evidence>
<gene>
    <name evidence="2" type="ORF">SLS55_006033</name>
</gene>
<sequence>MSPISATMANTSLLVDLLVEKQEELEKLREEVERKDSLLTLNEEKIGILHRRNARLERDLEAARRDLQRLKTFVERTLRNAKQRFHAMRMEGGKKLSYEKKSHLMRSVGQHSAEWVTRKLERFEAGDWEIREWHVVLIFQSS</sequence>
<feature type="coiled-coil region" evidence="1">
    <location>
        <begin position="11"/>
        <end position="84"/>
    </location>
</feature>